<comment type="caution">
    <text evidence="2">Lacks conserved residue(s) required for the propagation of feature annotation.</text>
</comment>
<proteinExistence type="predicted"/>
<dbReference type="Gene3D" id="4.10.400.10">
    <property type="entry name" value="Low-density Lipoprotein Receptor"/>
    <property type="match status" value="1"/>
</dbReference>
<feature type="compositionally biased region" description="Polar residues" evidence="3">
    <location>
        <begin position="221"/>
        <end position="232"/>
    </location>
</feature>
<dbReference type="PANTHER" id="PTHR22722">
    <property type="entry name" value="LOW-DENSITY LIPOPROTEIN RECEPTOR-RELATED PROTEIN 2-RELATED"/>
    <property type="match status" value="1"/>
</dbReference>
<dbReference type="PROSITE" id="PS50068">
    <property type="entry name" value="LDLRA_2"/>
    <property type="match status" value="1"/>
</dbReference>
<dbReference type="CDD" id="cd00112">
    <property type="entry name" value="LDLa"/>
    <property type="match status" value="1"/>
</dbReference>
<dbReference type="InterPro" id="IPR036055">
    <property type="entry name" value="LDL_receptor-like_sf"/>
</dbReference>
<evidence type="ECO:0000256" key="1">
    <source>
        <dbReference type="ARBA" id="ARBA00023157"/>
    </source>
</evidence>
<feature type="disulfide bond" evidence="2">
    <location>
        <begin position="521"/>
        <end position="539"/>
    </location>
</feature>
<dbReference type="InterPro" id="IPR051221">
    <property type="entry name" value="LDLR-related"/>
</dbReference>
<gene>
    <name evidence="4" type="ORF">UJA718_LOCUS23046</name>
</gene>
<dbReference type="SUPFAM" id="SSF57424">
    <property type="entry name" value="LDL receptor-like module"/>
    <property type="match status" value="1"/>
</dbReference>
<accession>A0A820SMV6</accession>
<comment type="caution">
    <text evidence="4">The sequence shown here is derived from an EMBL/GenBank/DDBJ whole genome shotgun (WGS) entry which is preliminary data.</text>
</comment>
<protein>
    <submittedName>
        <fullName evidence="4">Uncharacterized protein</fullName>
    </submittedName>
</protein>
<keyword evidence="5" id="KW-1185">Reference proteome</keyword>
<dbReference type="GO" id="GO:0005886">
    <property type="term" value="C:plasma membrane"/>
    <property type="evidence" value="ECO:0007669"/>
    <property type="project" value="TreeGrafter"/>
</dbReference>
<dbReference type="AlphaFoldDB" id="A0A820SMV6"/>
<feature type="region of interest" description="Disordered" evidence="3">
    <location>
        <begin position="151"/>
        <end position="232"/>
    </location>
</feature>
<dbReference type="Pfam" id="PF00057">
    <property type="entry name" value="Ldl_recept_a"/>
    <property type="match status" value="1"/>
</dbReference>
<dbReference type="EMBL" id="CAJOBP010004907">
    <property type="protein sequence ID" value="CAF4454731.1"/>
    <property type="molecule type" value="Genomic_DNA"/>
</dbReference>
<organism evidence="4 5">
    <name type="scientific">Rotaria socialis</name>
    <dbReference type="NCBI Taxonomy" id="392032"/>
    <lineage>
        <taxon>Eukaryota</taxon>
        <taxon>Metazoa</taxon>
        <taxon>Spiralia</taxon>
        <taxon>Gnathifera</taxon>
        <taxon>Rotifera</taxon>
        <taxon>Eurotatoria</taxon>
        <taxon>Bdelloidea</taxon>
        <taxon>Philodinida</taxon>
        <taxon>Philodinidae</taxon>
        <taxon>Rotaria</taxon>
    </lineage>
</organism>
<feature type="compositionally biased region" description="Acidic residues" evidence="3">
    <location>
        <begin position="158"/>
        <end position="172"/>
    </location>
</feature>
<sequence length="638" mass="73842">MASNTYAKAYRTDPRVQKNEEFAFISYMEEPNSFSVVSVKRLIDVDQFRKGFIREKNKNYRITVERIGTLVDMEQLAKETEELSTYTMNADIVSDTEEWLKRKKSVINKNQDQTNVLNKNLVELHSFDLDENRTYTTLTTSSFDELDKAVDVSRVSSDDDDDDDDDDDENCDELQGKNKIIGYQHSITPLNREPATKSKKRKLSTISRRSSAKRLRPHDISTPTANQDTPDVNQSSYSILKELNHNFIHLRKQIGGLIQLYDHHKQTLELILHNQKKMVKAMRHHQIPIILSDDTGIQTSTNTTNGGSCVYKFSTGEELDLIQIPADRTKPNKFVLNAIDKIFKDEQELLDIDPRCLNTDKRITIIQDAVQIKFGLTCDELATVWIPMLECIKSKRRNIKAKHRKSTLISDIKDLSGCSENQLTQSNSSIVDFEKQSTQLISLIPQNMNIPEFEQKRTGDSWDTQRYGKIICYETLPCPSSPLCLDWRDICDGAQEFLNGADEENCDKLEFNECEDDEFRCTNGMCIPEEFWLDGDHDCMDWSDEYYSEHEQTCPFYPKAMECDEHLCVSYMYSCGDGECVYWETRVAFQRVVEAREDCFNKRNLNYMCAVSPRRSAWTLESGLCCPDKDYDDLRYPE</sequence>
<dbReference type="SMART" id="SM00192">
    <property type="entry name" value="LDLa"/>
    <property type="match status" value="2"/>
</dbReference>
<keyword evidence="1 2" id="KW-1015">Disulfide bond</keyword>
<dbReference type="GO" id="GO:0043235">
    <property type="term" value="C:receptor complex"/>
    <property type="evidence" value="ECO:0007669"/>
    <property type="project" value="TreeGrafter"/>
</dbReference>
<dbReference type="Proteomes" id="UP000663873">
    <property type="component" value="Unassembled WGS sequence"/>
</dbReference>
<name>A0A820SMV6_9BILA</name>
<evidence type="ECO:0000313" key="4">
    <source>
        <dbReference type="EMBL" id="CAF4454731.1"/>
    </source>
</evidence>
<reference evidence="4" key="1">
    <citation type="submission" date="2021-02" db="EMBL/GenBank/DDBJ databases">
        <authorList>
            <person name="Nowell W R."/>
        </authorList>
    </citation>
    <scope>NUCLEOTIDE SEQUENCE</scope>
</reference>
<evidence type="ECO:0000256" key="2">
    <source>
        <dbReference type="PROSITE-ProRule" id="PRU00124"/>
    </source>
</evidence>
<evidence type="ECO:0000313" key="5">
    <source>
        <dbReference type="Proteomes" id="UP000663873"/>
    </source>
</evidence>
<evidence type="ECO:0000256" key="3">
    <source>
        <dbReference type="SAM" id="MobiDB-lite"/>
    </source>
</evidence>
<dbReference type="InterPro" id="IPR002172">
    <property type="entry name" value="LDrepeatLR_classA_rpt"/>
</dbReference>
<feature type="disulfide bond" evidence="2">
    <location>
        <begin position="514"/>
        <end position="526"/>
    </location>
</feature>